<proteinExistence type="predicted"/>
<dbReference type="EMBL" id="JACGWJ010000007">
    <property type="protein sequence ID" value="KAL0407700.1"/>
    <property type="molecule type" value="Genomic_DNA"/>
</dbReference>
<dbReference type="GO" id="GO:0048046">
    <property type="term" value="C:apoplast"/>
    <property type="evidence" value="ECO:0007669"/>
    <property type="project" value="TreeGrafter"/>
</dbReference>
<gene>
    <name evidence="3" type="ORF">Sradi_1704400</name>
</gene>
<dbReference type="GO" id="GO:0016594">
    <property type="term" value="F:glycine binding"/>
    <property type="evidence" value="ECO:0007669"/>
    <property type="project" value="TreeGrafter"/>
</dbReference>
<dbReference type="PANTHER" id="PTHR11773:SF1">
    <property type="entry name" value="GLYCINE DEHYDROGENASE (DECARBOXYLATING), MITOCHONDRIAL"/>
    <property type="match status" value="1"/>
</dbReference>
<dbReference type="Pfam" id="PF02347">
    <property type="entry name" value="GDC-P"/>
    <property type="match status" value="1"/>
</dbReference>
<dbReference type="PANTHER" id="PTHR11773">
    <property type="entry name" value="GLYCINE DEHYDROGENASE, DECARBOXYLATING"/>
    <property type="match status" value="1"/>
</dbReference>
<dbReference type="GO" id="GO:0004375">
    <property type="term" value="F:glycine dehydrogenase (decarboxylating) activity"/>
    <property type="evidence" value="ECO:0007669"/>
    <property type="project" value="InterPro"/>
</dbReference>
<sequence>MERARKLANRAILKRLLSSSKQQPLYESSSRCLSSLSPSVVPGGSNVVSKVHSFNSRSLVQFVGTRSISVEALKPSDTFPRRHNSATPEEQAKMAEFVGYNSLDALIDATVPKSIRIDKMEFPIFDEGLTEAQMIQHMQDLASKNKVFKSYIGMGYYNTFVPPVILRNIMENPGWYTQYTLIRLRFHKGGLNPC</sequence>
<evidence type="ECO:0000256" key="1">
    <source>
        <dbReference type="ARBA" id="ARBA00023002"/>
    </source>
</evidence>
<dbReference type="InterPro" id="IPR020581">
    <property type="entry name" value="GDC_P"/>
</dbReference>
<organism evidence="3">
    <name type="scientific">Sesamum radiatum</name>
    <name type="common">Black benniseed</name>
    <dbReference type="NCBI Taxonomy" id="300843"/>
    <lineage>
        <taxon>Eukaryota</taxon>
        <taxon>Viridiplantae</taxon>
        <taxon>Streptophyta</taxon>
        <taxon>Embryophyta</taxon>
        <taxon>Tracheophyta</taxon>
        <taxon>Spermatophyta</taxon>
        <taxon>Magnoliopsida</taxon>
        <taxon>eudicotyledons</taxon>
        <taxon>Gunneridae</taxon>
        <taxon>Pentapetalae</taxon>
        <taxon>asterids</taxon>
        <taxon>lamiids</taxon>
        <taxon>Lamiales</taxon>
        <taxon>Pedaliaceae</taxon>
        <taxon>Sesamum</taxon>
    </lineage>
</organism>
<dbReference type="GO" id="GO:0009941">
    <property type="term" value="C:chloroplast envelope"/>
    <property type="evidence" value="ECO:0007669"/>
    <property type="project" value="TreeGrafter"/>
</dbReference>
<accession>A0AAW2TTA1</accession>
<dbReference type="GO" id="GO:0030170">
    <property type="term" value="F:pyridoxal phosphate binding"/>
    <property type="evidence" value="ECO:0007669"/>
    <property type="project" value="TreeGrafter"/>
</dbReference>
<dbReference type="GO" id="GO:0005960">
    <property type="term" value="C:glycine cleavage complex"/>
    <property type="evidence" value="ECO:0007669"/>
    <property type="project" value="TreeGrafter"/>
</dbReference>
<reference evidence="3" key="1">
    <citation type="submission" date="2020-06" db="EMBL/GenBank/DDBJ databases">
        <authorList>
            <person name="Li T."/>
            <person name="Hu X."/>
            <person name="Zhang T."/>
            <person name="Song X."/>
            <person name="Zhang H."/>
            <person name="Dai N."/>
            <person name="Sheng W."/>
            <person name="Hou X."/>
            <person name="Wei L."/>
        </authorList>
    </citation>
    <scope>NUCLEOTIDE SEQUENCE</scope>
    <source>
        <strain evidence="3">G02</strain>
        <tissue evidence="3">Leaf</tissue>
    </source>
</reference>
<reference evidence="3" key="2">
    <citation type="journal article" date="2024" name="Plant">
        <title>Genomic evolution and insights into agronomic trait innovations of Sesamum species.</title>
        <authorList>
            <person name="Miao H."/>
            <person name="Wang L."/>
            <person name="Qu L."/>
            <person name="Liu H."/>
            <person name="Sun Y."/>
            <person name="Le M."/>
            <person name="Wang Q."/>
            <person name="Wei S."/>
            <person name="Zheng Y."/>
            <person name="Lin W."/>
            <person name="Duan Y."/>
            <person name="Cao H."/>
            <person name="Xiong S."/>
            <person name="Wang X."/>
            <person name="Wei L."/>
            <person name="Li C."/>
            <person name="Ma Q."/>
            <person name="Ju M."/>
            <person name="Zhao R."/>
            <person name="Li G."/>
            <person name="Mu C."/>
            <person name="Tian Q."/>
            <person name="Mei H."/>
            <person name="Zhang T."/>
            <person name="Gao T."/>
            <person name="Zhang H."/>
        </authorList>
    </citation>
    <scope>NUCLEOTIDE SEQUENCE</scope>
    <source>
        <strain evidence="3">G02</strain>
    </source>
</reference>
<feature type="domain" description="Glycine cleavage system P-protein N-terminal" evidence="2">
    <location>
        <begin position="82"/>
        <end position="180"/>
    </location>
</feature>
<dbReference type="InterPro" id="IPR015424">
    <property type="entry name" value="PyrdxlP-dep_Trfase"/>
</dbReference>
<evidence type="ECO:0000313" key="3">
    <source>
        <dbReference type="EMBL" id="KAL0407700.1"/>
    </source>
</evidence>
<protein>
    <submittedName>
        <fullName evidence="3">Glycine dehydrogenase (Decarboxylating), mitochondrial</fullName>
    </submittedName>
</protein>
<dbReference type="SUPFAM" id="SSF53383">
    <property type="entry name" value="PLP-dependent transferases"/>
    <property type="match status" value="1"/>
</dbReference>
<dbReference type="InterPro" id="IPR049315">
    <property type="entry name" value="GDC-P_N"/>
</dbReference>
<dbReference type="GO" id="GO:0019464">
    <property type="term" value="P:glycine decarboxylation via glycine cleavage system"/>
    <property type="evidence" value="ECO:0007669"/>
    <property type="project" value="TreeGrafter"/>
</dbReference>
<name>A0AAW2TTA1_SESRA</name>
<dbReference type="AlphaFoldDB" id="A0AAW2TTA1"/>
<comment type="caution">
    <text evidence="3">The sequence shown here is derived from an EMBL/GenBank/DDBJ whole genome shotgun (WGS) entry which is preliminary data.</text>
</comment>
<evidence type="ECO:0000259" key="2">
    <source>
        <dbReference type="Pfam" id="PF02347"/>
    </source>
</evidence>
<keyword evidence="1" id="KW-0560">Oxidoreductase</keyword>
<dbReference type="GO" id="GO:0005739">
    <property type="term" value="C:mitochondrion"/>
    <property type="evidence" value="ECO:0007669"/>
    <property type="project" value="TreeGrafter"/>
</dbReference>